<sequence length="67" mass="7840">MPLKNRNAISRFSEKLKIFCDDKVQYFHGGQMRLNNAKPQQWVGWVKEFLMIKSRAVGFDPLNLKNG</sequence>
<comment type="caution">
    <text evidence="1">The sequence shown here is derived from an EMBL/GenBank/DDBJ whole genome shotgun (WGS) entry which is preliminary data.</text>
</comment>
<proteinExistence type="predicted"/>
<dbReference type="Proteomes" id="UP000033607">
    <property type="component" value="Unassembled WGS sequence"/>
</dbReference>
<evidence type="ECO:0000313" key="1">
    <source>
        <dbReference type="EMBL" id="KKD37250.1"/>
    </source>
</evidence>
<dbReference type="EMBL" id="LATL02000081">
    <property type="protein sequence ID" value="KKD37250.1"/>
    <property type="molecule type" value="Genomic_DNA"/>
</dbReference>
<name>A0A0F5YGB2_9CYAN</name>
<organism evidence="1 2">
    <name type="scientific">Limnoraphis robusta CS-951</name>
    <dbReference type="NCBI Taxonomy" id="1637645"/>
    <lineage>
        <taxon>Bacteria</taxon>
        <taxon>Bacillati</taxon>
        <taxon>Cyanobacteriota</taxon>
        <taxon>Cyanophyceae</taxon>
        <taxon>Oscillatoriophycideae</taxon>
        <taxon>Oscillatoriales</taxon>
        <taxon>Sirenicapillariaceae</taxon>
        <taxon>Limnoraphis</taxon>
    </lineage>
</organism>
<accession>A0A0F5YGB2</accession>
<protein>
    <submittedName>
        <fullName evidence="1">Uncharacterized protein</fullName>
    </submittedName>
</protein>
<reference evidence="1 2" key="1">
    <citation type="submission" date="2015-06" db="EMBL/GenBank/DDBJ databases">
        <title>Draft genome assembly of filamentous brackish cyanobacterium Limnoraphis robusta strain CS-951.</title>
        <authorList>
            <person name="Willis A."/>
            <person name="Parks M."/>
            <person name="Burford M.A."/>
        </authorList>
    </citation>
    <scope>NUCLEOTIDE SEQUENCE [LARGE SCALE GENOMIC DNA]</scope>
    <source>
        <strain evidence="1 2">CS-951</strain>
    </source>
</reference>
<gene>
    <name evidence="1" type="ORF">WN50_15390</name>
</gene>
<dbReference type="AlphaFoldDB" id="A0A0F5YGB2"/>
<evidence type="ECO:0000313" key="2">
    <source>
        <dbReference type="Proteomes" id="UP000033607"/>
    </source>
</evidence>